<keyword evidence="3" id="KW-1185">Reference proteome</keyword>
<evidence type="ECO:0000313" key="3">
    <source>
        <dbReference type="Proteomes" id="UP001642409"/>
    </source>
</evidence>
<name>A0AA86VS34_9EUKA</name>
<accession>A0AA86VS34</accession>
<reference evidence="2 3" key="2">
    <citation type="submission" date="2024-07" db="EMBL/GenBank/DDBJ databases">
        <authorList>
            <person name="Akdeniz Z."/>
        </authorList>
    </citation>
    <scope>NUCLEOTIDE SEQUENCE [LARGE SCALE GENOMIC DNA]</scope>
</reference>
<reference evidence="1" key="1">
    <citation type="submission" date="2023-06" db="EMBL/GenBank/DDBJ databases">
        <authorList>
            <person name="Kurt Z."/>
        </authorList>
    </citation>
    <scope>NUCLEOTIDE SEQUENCE</scope>
</reference>
<protein>
    <submittedName>
        <fullName evidence="2">Hypothetical_protein</fullName>
    </submittedName>
</protein>
<evidence type="ECO:0000313" key="1">
    <source>
        <dbReference type="EMBL" id="CAI9975298.1"/>
    </source>
</evidence>
<dbReference type="EMBL" id="CATOUU010001169">
    <property type="protein sequence ID" value="CAI9975298.1"/>
    <property type="molecule type" value="Genomic_DNA"/>
</dbReference>
<organism evidence="1">
    <name type="scientific">Hexamita inflata</name>
    <dbReference type="NCBI Taxonomy" id="28002"/>
    <lineage>
        <taxon>Eukaryota</taxon>
        <taxon>Metamonada</taxon>
        <taxon>Diplomonadida</taxon>
        <taxon>Hexamitidae</taxon>
        <taxon>Hexamitinae</taxon>
        <taxon>Hexamita</taxon>
    </lineage>
</organism>
<dbReference type="EMBL" id="CAXDID020000020">
    <property type="protein sequence ID" value="CAL5986270.1"/>
    <property type="molecule type" value="Genomic_DNA"/>
</dbReference>
<dbReference type="AlphaFoldDB" id="A0AA86VS34"/>
<dbReference type="Proteomes" id="UP001642409">
    <property type="component" value="Unassembled WGS sequence"/>
</dbReference>
<sequence>MPANLTIRLLYQVFQLVSKIKMLMGYVSVLRISIYGQIYNKDSKLLENIMEEYYSQSDRLDLNVTLCQFNCFQMQQFELLVVHKQYQTDLVLTLEQHTK</sequence>
<evidence type="ECO:0000313" key="2">
    <source>
        <dbReference type="EMBL" id="CAL5986270.1"/>
    </source>
</evidence>
<proteinExistence type="predicted"/>
<comment type="caution">
    <text evidence="1">The sequence shown here is derived from an EMBL/GenBank/DDBJ whole genome shotgun (WGS) entry which is preliminary data.</text>
</comment>
<gene>
    <name evidence="1" type="ORF">HINF_LOCUS62943</name>
    <name evidence="2" type="ORF">HINF_LOCUS9323</name>
</gene>